<proteinExistence type="predicted"/>
<dbReference type="Proteomes" id="UP000829542">
    <property type="component" value="Chromosome"/>
</dbReference>
<dbReference type="PANTHER" id="PTHR43777:SF1">
    <property type="entry name" value="MOLYBDENUM COFACTOR CYTIDYLYLTRANSFERASE"/>
    <property type="match status" value="1"/>
</dbReference>
<name>A0ABY3X3D6_9GAMM</name>
<dbReference type="RefSeq" id="WP_242148788.1">
    <property type="nucleotide sequence ID" value="NZ_CP093379.1"/>
</dbReference>
<gene>
    <name evidence="3" type="ORF">MMG00_12325</name>
</gene>
<dbReference type="SUPFAM" id="SSF53448">
    <property type="entry name" value="Nucleotide-diphospho-sugar transferases"/>
    <property type="match status" value="1"/>
</dbReference>
<dbReference type="PANTHER" id="PTHR43777">
    <property type="entry name" value="MOLYBDENUM COFACTOR CYTIDYLYLTRANSFERASE"/>
    <property type="match status" value="1"/>
</dbReference>
<reference evidence="3 4" key="1">
    <citation type="submission" date="2022-03" db="EMBL/GenBank/DDBJ databases">
        <title>Ignatzschineria rhizosphaerae HR5S32.</title>
        <authorList>
            <person name="Sun J.Q."/>
            <person name="Feng J.Y."/>
        </authorList>
    </citation>
    <scope>NUCLEOTIDE SEQUENCE [LARGE SCALE GENOMIC DNA]</scope>
    <source>
        <strain evidence="3 4">HR5S32</strain>
    </source>
</reference>
<organism evidence="3 4">
    <name type="scientific">Ignatzschineria rhizosphaerae</name>
    <dbReference type="NCBI Taxonomy" id="2923279"/>
    <lineage>
        <taxon>Bacteria</taxon>
        <taxon>Pseudomonadati</taxon>
        <taxon>Pseudomonadota</taxon>
        <taxon>Gammaproteobacteria</taxon>
        <taxon>Cardiobacteriales</taxon>
        <taxon>Ignatzschineriaceae</taxon>
        <taxon>Ignatzschineria</taxon>
    </lineage>
</organism>
<sequence>MTTGIFIMAAGLSTRFKRISHGQHKLLAKCENSPLSVLETTTKTVQKAFQNSPIFILTNEQETAVTAHAHQLNKHVMPLKSDGLSTSIAAGIDALQQLTPHQRLKHLFILPADLPFIQRETLMLLQGRFEKSDKKIIRPTFQGLSGHPVGFHHSLFPELQALSGDFGAKILLQKHTSEKVPVLDPGILWDIDVPEDFATHPGTLAWCALNAEYLKNRA</sequence>
<feature type="domain" description="MobA-like NTP transferase" evidence="2">
    <location>
        <begin position="6"/>
        <end position="175"/>
    </location>
</feature>
<evidence type="ECO:0000256" key="1">
    <source>
        <dbReference type="ARBA" id="ARBA00022842"/>
    </source>
</evidence>
<dbReference type="EMBL" id="CP093379">
    <property type="protein sequence ID" value="UNM95972.1"/>
    <property type="molecule type" value="Genomic_DNA"/>
</dbReference>
<dbReference type="InterPro" id="IPR029044">
    <property type="entry name" value="Nucleotide-diphossugar_trans"/>
</dbReference>
<evidence type="ECO:0000313" key="4">
    <source>
        <dbReference type="Proteomes" id="UP000829542"/>
    </source>
</evidence>
<dbReference type="CDD" id="cd04182">
    <property type="entry name" value="GT_2_like_f"/>
    <property type="match status" value="1"/>
</dbReference>
<accession>A0ABY3X3D6</accession>
<keyword evidence="4" id="KW-1185">Reference proteome</keyword>
<evidence type="ECO:0000259" key="2">
    <source>
        <dbReference type="Pfam" id="PF12804"/>
    </source>
</evidence>
<evidence type="ECO:0000313" key="3">
    <source>
        <dbReference type="EMBL" id="UNM95972.1"/>
    </source>
</evidence>
<dbReference type="Pfam" id="PF12804">
    <property type="entry name" value="NTP_transf_3"/>
    <property type="match status" value="1"/>
</dbReference>
<protein>
    <submittedName>
        <fullName evidence="3">Nucleotidyltransferase family protein</fullName>
    </submittedName>
</protein>
<keyword evidence="1" id="KW-0460">Magnesium</keyword>
<dbReference type="InterPro" id="IPR025877">
    <property type="entry name" value="MobA-like_NTP_Trfase"/>
</dbReference>
<dbReference type="Gene3D" id="3.90.550.10">
    <property type="entry name" value="Spore Coat Polysaccharide Biosynthesis Protein SpsA, Chain A"/>
    <property type="match status" value="1"/>
</dbReference>